<dbReference type="Proteomes" id="UP000190797">
    <property type="component" value="Chromosome"/>
</dbReference>
<dbReference type="STRING" id="1909395.BKM31_45830"/>
<protein>
    <submittedName>
        <fullName evidence="3">Beta-hydroxyacyl-ACP dehydratase</fullName>
    </submittedName>
</protein>
<evidence type="ECO:0000256" key="2">
    <source>
        <dbReference type="ARBA" id="ARBA00023239"/>
    </source>
</evidence>
<name>A0A1V0ALP8_9ACTN</name>
<gene>
    <name evidence="3" type="ORF">BKM31_45830</name>
</gene>
<organism evidence="3 4">
    <name type="scientific">[Actinomadura] parvosata subsp. kistnae</name>
    <dbReference type="NCBI Taxonomy" id="1909395"/>
    <lineage>
        <taxon>Bacteria</taxon>
        <taxon>Bacillati</taxon>
        <taxon>Actinomycetota</taxon>
        <taxon>Actinomycetes</taxon>
        <taxon>Streptosporangiales</taxon>
        <taxon>Streptosporangiaceae</taxon>
        <taxon>Nonomuraea</taxon>
    </lineage>
</organism>
<accession>A0A1V0ALP8</accession>
<dbReference type="InterPro" id="IPR029069">
    <property type="entry name" value="HotDog_dom_sf"/>
</dbReference>
<dbReference type="OrthoDB" id="9772788at2"/>
<comment type="similarity">
    <text evidence="1">Belongs to the thioester dehydratase family. FabZ subfamily.</text>
</comment>
<dbReference type="EMBL" id="CP017717">
    <property type="protein sequence ID" value="AQZ71146.1"/>
    <property type="molecule type" value="Genomic_DNA"/>
</dbReference>
<dbReference type="Pfam" id="PF07977">
    <property type="entry name" value="FabA"/>
    <property type="match status" value="1"/>
</dbReference>
<dbReference type="AlphaFoldDB" id="A0A1V0ALP8"/>
<dbReference type="InterPro" id="IPR013114">
    <property type="entry name" value="FabA_FabZ"/>
</dbReference>
<keyword evidence="4" id="KW-1185">Reference proteome</keyword>
<dbReference type="Gene3D" id="3.10.129.10">
    <property type="entry name" value="Hotdog Thioesterase"/>
    <property type="match status" value="1"/>
</dbReference>
<proteinExistence type="inferred from homology"/>
<dbReference type="SUPFAM" id="SSF54637">
    <property type="entry name" value="Thioesterase/thiol ester dehydrase-isomerase"/>
    <property type="match status" value="1"/>
</dbReference>
<evidence type="ECO:0000313" key="3">
    <source>
        <dbReference type="EMBL" id="AQZ71146.1"/>
    </source>
</evidence>
<dbReference type="PANTHER" id="PTHR30272:SF1">
    <property type="entry name" value="3-HYDROXYACYL-[ACYL-CARRIER-PROTEIN] DEHYDRATASE"/>
    <property type="match status" value="1"/>
</dbReference>
<dbReference type="KEGG" id="noa:BKM31_45830"/>
<evidence type="ECO:0000256" key="1">
    <source>
        <dbReference type="ARBA" id="ARBA00009174"/>
    </source>
</evidence>
<dbReference type="PANTHER" id="PTHR30272">
    <property type="entry name" value="3-HYDROXYACYL-[ACYL-CARRIER-PROTEIN] DEHYDRATASE"/>
    <property type="match status" value="1"/>
</dbReference>
<reference evidence="4" key="1">
    <citation type="journal article" date="2017" name="Med. Chem. Commun.">
        <title>Nonomuraea sp. ATCC 55076 harbours the largest actinomycete chromosome to date and the kistamicin biosynthetic gene cluster.</title>
        <authorList>
            <person name="Nazari B."/>
            <person name="Forneris C.C."/>
            <person name="Gibson M.I."/>
            <person name="Moon K."/>
            <person name="Schramma K.R."/>
            <person name="Seyedsayamdost M.R."/>
        </authorList>
    </citation>
    <scope>NUCLEOTIDE SEQUENCE [LARGE SCALE GENOMIC DNA]</scope>
    <source>
        <strain evidence="4">ATCC 55076</strain>
    </source>
</reference>
<keyword evidence="2" id="KW-0456">Lyase</keyword>
<evidence type="ECO:0000313" key="4">
    <source>
        <dbReference type="Proteomes" id="UP000190797"/>
    </source>
</evidence>
<dbReference type="GO" id="GO:0016829">
    <property type="term" value="F:lyase activity"/>
    <property type="evidence" value="ECO:0007669"/>
    <property type="project" value="UniProtKB-KW"/>
</dbReference>
<sequence length="163" mass="17760">MGGVEQIKRIIPHRYPILLVDRVVSVSPGRGLTAIKAVTCNEPCYEHVGDDAGERAYHYPPSLVLESWAQAAALLALWEQPNPDVLSDKVVLGGAMKNVRFPRPVLPGDVIEHRVRLVRQVGDSSIMEGESLVGTDVVHEIGAMVETMRPIDVLRPEPVGSPS</sequence>